<dbReference type="EMBL" id="FN597644">
    <property type="protein sequence ID" value="CBI43133.1"/>
    <property type="molecule type" value="Genomic_DNA"/>
</dbReference>
<keyword evidence="3" id="KW-1185">Reference proteome</keyword>
<dbReference type="SMART" id="SM00849">
    <property type="entry name" value="Lactamase_B"/>
    <property type="match status" value="1"/>
</dbReference>
<dbReference type="PANTHER" id="PTHR42951:SF15">
    <property type="entry name" value="METALLO-BETA-LACTAMASE SUPERFAMILY PROTEIN"/>
    <property type="match status" value="1"/>
</dbReference>
<evidence type="ECO:0000313" key="2">
    <source>
        <dbReference type="EMBL" id="CBI43133.1"/>
    </source>
</evidence>
<name>A0A9P1NHR5_BACAS</name>
<accession>A0A9P1NHR5</accession>
<dbReference type="Pfam" id="PF00753">
    <property type="entry name" value="Lactamase_B"/>
    <property type="match status" value="1"/>
</dbReference>
<dbReference type="CDD" id="cd07721">
    <property type="entry name" value="yflN-like_MBL-fold"/>
    <property type="match status" value="1"/>
</dbReference>
<dbReference type="Proteomes" id="UP000006562">
    <property type="component" value="Chromosome"/>
</dbReference>
<dbReference type="Gene3D" id="3.60.15.10">
    <property type="entry name" value="Ribonuclease Z/Hydroxyacylglutathione hydrolase-like"/>
    <property type="match status" value="1"/>
</dbReference>
<dbReference type="KEGG" id="bao:BAMF_2007"/>
<reference evidence="2 3" key="1">
    <citation type="journal article" date="2011" name="Int. J. Syst. Evol. Microbiol.">
        <title>Relationship of Bacillus amyloliquefaciens clades associated with strains DSM 7T and FZB42T: a proposal for Bacillus amyloliquefaciens subsp. amyloliquefaciens subsp. nov. and Bacillus amyloliquefaciens subsp. plantarum subsp. nov. based on complete genome sequence comparisons.</title>
        <authorList>
            <person name="Borriss R."/>
            <person name="Chen X.H."/>
            <person name="Rueckert C."/>
            <person name="Blom J."/>
            <person name="Becker A."/>
            <person name="Baumgarth B."/>
            <person name="Fan B."/>
            <person name="Pukall R."/>
            <person name="Schumann P."/>
            <person name="Sproer C."/>
            <person name="Junge H."/>
            <person name="Vater J."/>
            <person name="Puhler A."/>
            <person name="Klenk H.P."/>
        </authorList>
    </citation>
    <scope>NUCLEOTIDE SEQUENCE [LARGE SCALE GENOMIC DNA]</scope>
    <source>
        <strain evidence="3">DSM 7</strain>
    </source>
</reference>
<proteinExistence type="predicted"/>
<reference evidence="3" key="2">
    <citation type="journal article" date="2011" name="J. Biotechnol.">
        <title>Genome sequence of B. amyloliquefaciens type strain DSM7(T) reveals differences to plant-associated B. amyloliquefaciens FZB42.</title>
        <authorList>
            <person name="Ruckert C."/>
            <person name="Blom J."/>
            <person name="Chen X."/>
            <person name="Reva O."/>
            <person name="Borriss R."/>
        </authorList>
    </citation>
    <scope>NUCLEOTIDE SEQUENCE [LARGE SCALE GENOMIC DNA]</scope>
    <source>
        <strain evidence="3">DSM 7</strain>
    </source>
</reference>
<evidence type="ECO:0000313" key="3">
    <source>
        <dbReference type="Proteomes" id="UP000006562"/>
    </source>
</evidence>
<dbReference type="InterPro" id="IPR036866">
    <property type="entry name" value="RibonucZ/Hydroxyglut_hydro"/>
</dbReference>
<dbReference type="SUPFAM" id="SSF56281">
    <property type="entry name" value="Metallo-hydrolase/oxidoreductase"/>
    <property type="match status" value="1"/>
</dbReference>
<sequence length="280" mass="31366">MKSCYPLEIEFEYNEELHSITPVLLQDEHDTVLIDCGYPGFINHLQNAAVRHGLSLQSLSKIIATHHDIDHIGSLAALHRLYPGISVTAHEHEAPYIDGSKKSLRLKQAESTFCSLPEEAKPYAKQFIRSLQSVEAAPVHRQVTDGELLPWCGGIRIVATPGHTPGHISLYLPAEKTMIAGDAVVIEDGKLNLANPRYTLHMDDAVRSVQRLLDYDIRQLICYHGGVFQGNVKKRSCTCFVTCRKNKDRGGSRLSLFSYESGIFTFSSSPMLFFSFFFDQ</sequence>
<dbReference type="AlphaFoldDB" id="A0A9P1NHR5"/>
<protein>
    <submittedName>
        <fullName evidence="2">RBAM_019110</fullName>
    </submittedName>
</protein>
<dbReference type="PANTHER" id="PTHR42951">
    <property type="entry name" value="METALLO-BETA-LACTAMASE DOMAIN-CONTAINING"/>
    <property type="match status" value="1"/>
</dbReference>
<organism evidence="2 3">
    <name type="scientific">Bacillus amyloliquefaciens (strain ATCC 23350 / DSM 7 / BCRC 11601 / CCUG 28519 / NBRC 15535 / NRRL B-14393 / F)</name>
    <dbReference type="NCBI Taxonomy" id="692420"/>
    <lineage>
        <taxon>Bacteria</taxon>
        <taxon>Bacillati</taxon>
        <taxon>Bacillota</taxon>
        <taxon>Bacilli</taxon>
        <taxon>Bacillales</taxon>
        <taxon>Bacillaceae</taxon>
        <taxon>Bacillus</taxon>
        <taxon>Bacillus amyloliquefaciens group</taxon>
    </lineage>
</organism>
<gene>
    <name evidence="2" type="primary">RBAM_019110</name>
    <name evidence="2" type="ordered locus">BAMF_2007</name>
</gene>
<evidence type="ECO:0000259" key="1">
    <source>
        <dbReference type="SMART" id="SM00849"/>
    </source>
</evidence>
<dbReference type="InterPro" id="IPR001279">
    <property type="entry name" value="Metallo-B-lactamas"/>
</dbReference>
<feature type="domain" description="Metallo-beta-lactamase" evidence="1">
    <location>
        <begin position="19"/>
        <end position="224"/>
    </location>
</feature>
<dbReference type="InterPro" id="IPR050855">
    <property type="entry name" value="NDM-1-like"/>
</dbReference>